<gene>
    <name evidence="3" type="ORF">UFOPK2754_02127</name>
    <name evidence="4" type="ORF">UFOPK3139_01433</name>
    <name evidence="5" type="ORF">UFOPK3543_01039</name>
    <name evidence="6" type="ORF">UFOPK3967_01458</name>
</gene>
<dbReference type="EMBL" id="CAEZYR010000086">
    <property type="protein sequence ID" value="CAB4756319.1"/>
    <property type="molecule type" value="Genomic_DNA"/>
</dbReference>
<dbReference type="AlphaFoldDB" id="A0A6J7P4Z0"/>
<dbReference type="CDD" id="cd05233">
    <property type="entry name" value="SDR_c"/>
    <property type="match status" value="1"/>
</dbReference>
<protein>
    <submittedName>
        <fullName evidence="6">Unannotated protein</fullName>
    </submittedName>
</protein>
<sequence length="263" mass="27449">MAPPGPYDMGDAMGVLEGKVAIVTGAGQGVGQGIAYALAAEGARVVVAGRTLSKCDTTVAEIHRRGGDAHALLCDVTDEADIAACVAATVALYGTIDILVNNAQEVFITPLLQATREQFQRSWLSGPLAAFSFMQACHSYLAGGGVIINLATAASLRADPDTYGVYASVKEAMRMLTRTAATEWGGDGIRVMTLIPLATSAGYEQWAIDRPEEAASFLRTVPLGRVGDCEADIGRAAVFLCSQDAKYITGGTLIVDGGQAYLR</sequence>
<dbReference type="EMBL" id="CAFBOS010000082">
    <property type="protein sequence ID" value="CAB4998203.1"/>
    <property type="molecule type" value="Genomic_DNA"/>
</dbReference>
<evidence type="ECO:0000313" key="6">
    <source>
        <dbReference type="EMBL" id="CAB4998203.1"/>
    </source>
</evidence>
<dbReference type="EMBL" id="CAFBMH010000028">
    <property type="protein sequence ID" value="CAB4904216.1"/>
    <property type="molecule type" value="Genomic_DNA"/>
</dbReference>
<dbReference type="Pfam" id="PF13561">
    <property type="entry name" value="adh_short_C2"/>
    <property type="match status" value="1"/>
</dbReference>
<evidence type="ECO:0000313" key="5">
    <source>
        <dbReference type="EMBL" id="CAB4904216.1"/>
    </source>
</evidence>
<dbReference type="EMBL" id="CAFABA010000053">
    <property type="protein sequence ID" value="CAB4830698.1"/>
    <property type="molecule type" value="Genomic_DNA"/>
</dbReference>
<reference evidence="6" key="1">
    <citation type="submission" date="2020-05" db="EMBL/GenBank/DDBJ databases">
        <authorList>
            <person name="Chiriac C."/>
            <person name="Salcher M."/>
            <person name="Ghai R."/>
            <person name="Kavagutti S V."/>
        </authorList>
    </citation>
    <scope>NUCLEOTIDE SEQUENCE</scope>
</reference>
<evidence type="ECO:0000313" key="3">
    <source>
        <dbReference type="EMBL" id="CAB4756319.1"/>
    </source>
</evidence>
<dbReference type="PANTHER" id="PTHR43639">
    <property type="entry name" value="OXIDOREDUCTASE, SHORT-CHAIN DEHYDROGENASE/REDUCTASE FAMILY (AFU_ORTHOLOGUE AFUA_5G02870)"/>
    <property type="match status" value="1"/>
</dbReference>
<dbReference type="SUPFAM" id="SSF51735">
    <property type="entry name" value="NAD(P)-binding Rossmann-fold domains"/>
    <property type="match status" value="1"/>
</dbReference>
<dbReference type="PRINTS" id="PR00081">
    <property type="entry name" value="GDHRDH"/>
</dbReference>
<evidence type="ECO:0000313" key="4">
    <source>
        <dbReference type="EMBL" id="CAB4830698.1"/>
    </source>
</evidence>
<evidence type="ECO:0000256" key="2">
    <source>
        <dbReference type="ARBA" id="ARBA00023002"/>
    </source>
</evidence>
<dbReference type="FunFam" id="3.40.50.720:FF:000084">
    <property type="entry name" value="Short-chain dehydrogenase reductase"/>
    <property type="match status" value="1"/>
</dbReference>
<dbReference type="GO" id="GO:0016491">
    <property type="term" value="F:oxidoreductase activity"/>
    <property type="evidence" value="ECO:0007669"/>
    <property type="project" value="UniProtKB-KW"/>
</dbReference>
<dbReference type="PANTHER" id="PTHR43639:SF1">
    <property type="entry name" value="SHORT-CHAIN DEHYDROGENASE_REDUCTASE FAMILY PROTEIN"/>
    <property type="match status" value="1"/>
</dbReference>
<dbReference type="InterPro" id="IPR036291">
    <property type="entry name" value="NAD(P)-bd_dom_sf"/>
</dbReference>
<keyword evidence="2" id="KW-0560">Oxidoreductase</keyword>
<dbReference type="InterPro" id="IPR002347">
    <property type="entry name" value="SDR_fam"/>
</dbReference>
<accession>A0A6J7P4Z0</accession>
<organism evidence="6">
    <name type="scientific">freshwater metagenome</name>
    <dbReference type="NCBI Taxonomy" id="449393"/>
    <lineage>
        <taxon>unclassified sequences</taxon>
        <taxon>metagenomes</taxon>
        <taxon>ecological metagenomes</taxon>
    </lineage>
</organism>
<dbReference type="PRINTS" id="PR00080">
    <property type="entry name" value="SDRFAMILY"/>
</dbReference>
<comment type="similarity">
    <text evidence="1">Belongs to the short-chain dehydrogenases/reductases (SDR) family.</text>
</comment>
<dbReference type="Gene3D" id="3.40.50.720">
    <property type="entry name" value="NAD(P)-binding Rossmann-like Domain"/>
    <property type="match status" value="1"/>
</dbReference>
<name>A0A6J7P4Z0_9ZZZZ</name>
<proteinExistence type="inferred from homology"/>
<evidence type="ECO:0000256" key="1">
    <source>
        <dbReference type="ARBA" id="ARBA00006484"/>
    </source>
</evidence>